<comment type="caution">
    <text evidence="2">The sequence shown here is derived from an EMBL/GenBank/DDBJ whole genome shotgun (WGS) entry which is preliminary data.</text>
</comment>
<dbReference type="PATRIC" id="fig|1264675.3.peg.4650"/>
<feature type="region of interest" description="Disordered" evidence="1">
    <location>
        <begin position="1"/>
        <end position="31"/>
    </location>
</feature>
<accession>R0CF84</accession>
<evidence type="ECO:0000313" key="2">
    <source>
        <dbReference type="EMBL" id="ENZ75280.1"/>
    </source>
</evidence>
<dbReference type="RefSeq" id="WP_004635449.1">
    <property type="nucleotide sequence ID" value="NZ_APMQ01000018.1"/>
</dbReference>
<reference evidence="2 3" key="1">
    <citation type="journal article" date="2013" name="Genome Announc.">
        <title>Draft Genome Sequence for Ralstonia sp. Strain OR214, a Bacterium with Potential for Bioremediation.</title>
        <authorList>
            <person name="Utturkar S.M."/>
            <person name="Bollmann A."/>
            <person name="Brzoska R.M."/>
            <person name="Klingeman D.M."/>
            <person name="Epstein S.E."/>
            <person name="Palumbo A.V."/>
            <person name="Brown S.D."/>
        </authorList>
    </citation>
    <scope>NUCLEOTIDE SEQUENCE [LARGE SCALE GENOMIC DNA]</scope>
    <source>
        <strain evidence="2 3">OR214</strain>
    </source>
</reference>
<dbReference type="AlphaFoldDB" id="R0CF84"/>
<dbReference type="EMBL" id="APMQ01000018">
    <property type="protein sequence ID" value="ENZ75280.1"/>
    <property type="molecule type" value="Genomic_DNA"/>
</dbReference>
<evidence type="ECO:0000256" key="1">
    <source>
        <dbReference type="SAM" id="MobiDB-lite"/>
    </source>
</evidence>
<evidence type="ECO:0000313" key="3">
    <source>
        <dbReference type="Proteomes" id="UP000013280"/>
    </source>
</evidence>
<proteinExistence type="predicted"/>
<protein>
    <submittedName>
        <fullName evidence="2">Uncharacterized protein</fullName>
    </submittedName>
</protein>
<name>R0CF84_RALPI</name>
<gene>
    <name evidence="2" type="ORF">OR214_04722</name>
</gene>
<sequence>MGMAERNEATENGGEGEAANKPKSNAGAPERPILSIMRSRAYIYELIRRRGVPTPNALAKVMYPKIDYGKPESRGTDTVPDLSKHLRGERAVSEQMLNMASQIPVQATARRVFEIGPEEGGNNVPLWSIFEDRFSEFEDIIESGLRQSRQGADTGLKRADRVALLFLPADQWHQLQTNSDVAAGLNLAQQAHGAGYFKADVRRLAAMLACWRLCLQGPEEWGPTETLLDWLITGPYAQVLANLGISVEMRDLLRAIAEDHHLGRGNVAAAARALTRFGGGDKRIDPFG</sequence>
<dbReference type="Proteomes" id="UP000013280">
    <property type="component" value="Unassembled WGS sequence"/>
</dbReference>
<organism evidence="2 3">
    <name type="scientific">Ralstonia pickettii OR214</name>
    <dbReference type="NCBI Taxonomy" id="1264675"/>
    <lineage>
        <taxon>Bacteria</taxon>
        <taxon>Pseudomonadati</taxon>
        <taxon>Pseudomonadota</taxon>
        <taxon>Betaproteobacteria</taxon>
        <taxon>Burkholderiales</taxon>
        <taxon>Burkholderiaceae</taxon>
        <taxon>Ralstonia</taxon>
    </lineage>
</organism>